<dbReference type="Proteomes" id="UP000582659">
    <property type="component" value="Unassembled WGS sequence"/>
</dbReference>
<dbReference type="AlphaFoldDB" id="A0A1I7S549"/>
<dbReference type="Proteomes" id="UP000659654">
    <property type="component" value="Unassembled WGS sequence"/>
</dbReference>
<dbReference type="SMR" id="A0A1I7S549"/>
<dbReference type="Proteomes" id="UP000095284">
    <property type="component" value="Unplaced"/>
</dbReference>
<evidence type="ECO:0000256" key="1">
    <source>
        <dbReference type="ARBA" id="ARBA00004141"/>
    </source>
</evidence>
<evidence type="ECO:0000256" key="3">
    <source>
        <dbReference type="ARBA" id="ARBA00022448"/>
    </source>
</evidence>
<name>A0A1I7S549_BURXY</name>
<evidence type="ECO:0000313" key="14">
    <source>
        <dbReference type="Proteomes" id="UP000659654"/>
    </source>
</evidence>
<keyword evidence="4 10" id="KW-0812">Transmembrane</keyword>
<feature type="transmembrane region" description="Helical" evidence="11">
    <location>
        <begin position="70"/>
        <end position="89"/>
    </location>
</feature>
<dbReference type="Gene3D" id="1.20.1250.20">
    <property type="entry name" value="MFS general substrate transporter like domains"/>
    <property type="match status" value="2"/>
</dbReference>
<feature type="transmembrane region" description="Helical" evidence="11">
    <location>
        <begin position="203"/>
        <end position="223"/>
    </location>
</feature>
<keyword evidence="3 10" id="KW-0813">Transport</keyword>
<keyword evidence="5" id="KW-0571">Peptide transport</keyword>
<feature type="transmembrane region" description="Helical" evidence="11">
    <location>
        <begin position="166"/>
        <end position="191"/>
    </location>
</feature>
<dbReference type="PROSITE" id="PS01023">
    <property type="entry name" value="PTR2_2"/>
    <property type="match status" value="1"/>
</dbReference>
<evidence type="ECO:0000256" key="5">
    <source>
        <dbReference type="ARBA" id="ARBA00022856"/>
    </source>
</evidence>
<comment type="subcellular location">
    <subcellularLocation>
        <location evidence="1 10">Membrane</location>
        <topology evidence="1 10">Multi-pass membrane protein</topology>
    </subcellularLocation>
</comment>
<feature type="transmembrane region" description="Helical" evidence="11">
    <location>
        <begin position="127"/>
        <end position="146"/>
    </location>
</feature>
<dbReference type="eggNOG" id="KOG1237">
    <property type="taxonomic scope" value="Eukaryota"/>
</dbReference>
<dbReference type="InterPro" id="IPR036259">
    <property type="entry name" value="MFS_trans_sf"/>
</dbReference>
<organism evidence="13 15">
    <name type="scientific">Bursaphelenchus xylophilus</name>
    <name type="common">Pinewood nematode worm</name>
    <name type="synonym">Aphelenchoides xylophilus</name>
    <dbReference type="NCBI Taxonomy" id="6326"/>
    <lineage>
        <taxon>Eukaryota</taxon>
        <taxon>Metazoa</taxon>
        <taxon>Ecdysozoa</taxon>
        <taxon>Nematoda</taxon>
        <taxon>Chromadorea</taxon>
        <taxon>Rhabditida</taxon>
        <taxon>Tylenchina</taxon>
        <taxon>Tylenchomorpha</taxon>
        <taxon>Aphelenchoidea</taxon>
        <taxon>Aphelenchoididae</taxon>
        <taxon>Bursaphelenchus</taxon>
    </lineage>
</organism>
<reference evidence="15" key="1">
    <citation type="submission" date="2016-11" db="UniProtKB">
        <authorList>
            <consortium name="WormBaseParasite"/>
        </authorList>
    </citation>
    <scope>IDENTIFICATION</scope>
</reference>
<evidence type="ECO:0000256" key="8">
    <source>
        <dbReference type="ARBA" id="ARBA00023136"/>
    </source>
</evidence>
<dbReference type="WBParaSite" id="BXY_0813400.1">
    <property type="protein sequence ID" value="BXY_0813400.1"/>
    <property type="gene ID" value="BXY_0813400"/>
</dbReference>
<keyword evidence="14" id="KW-1185">Reference proteome</keyword>
<keyword evidence="8 11" id="KW-0472">Membrane</keyword>
<feature type="transmembrane region" description="Helical" evidence="11">
    <location>
        <begin position="302"/>
        <end position="320"/>
    </location>
</feature>
<evidence type="ECO:0000313" key="12">
    <source>
        <dbReference type="EMBL" id="CAD5227431.1"/>
    </source>
</evidence>
<dbReference type="EMBL" id="CAJFDI010000004">
    <property type="protein sequence ID" value="CAD5227431.1"/>
    <property type="molecule type" value="Genomic_DNA"/>
</dbReference>
<evidence type="ECO:0000256" key="6">
    <source>
        <dbReference type="ARBA" id="ARBA00022927"/>
    </source>
</evidence>
<accession>A0A1I7S549</accession>
<evidence type="ECO:0000256" key="4">
    <source>
        <dbReference type="ARBA" id="ARBA00022692"/>
    </source>
</evidence>
<feature type="transmembrane region" description="Helical" evidence="11">
    <location>
        <begin position="745"/>
        <end position="767"/>
    </location>
</feature>
<feature type="transmembrane region" description="Helical" evidence="11">
    <location>
        <begin position="384"/>
        <end position="403"/>
    </location>
</feature>
<keyword evidence="6" id="KW-0653">Protein transport</keyword>
<feature type="transmembrane region" description="Helical" evidence="11">
    <location>
        <begin position="352"/>
        <end position="372"/>
    </location>
</feature>
<dbReference type="PANTHER" id="PTHR11654">
    <property type="entry name" value="OLIGOPEPTIDE TRANSPORTER-RELATED"/>
    <property type="match status" value="1"/>
</dbReference>
<dbReference type="GO" id="GO:0006857">
    <property type="term" value="P:oligopeptide transport"/>
    <property type="evidence" value="ECO:0007669"/>
    <property type="project" value="InterPro"/>
</dbReference>
<evidence type="ECO:0000256" key="10">
    <source>
        <dbReference type="RuleBase" id="RU003755"/>
    </source>
</evidence>
<dbReference type="InterPro" id="IPR000109">
    <property type="entry name" value="POT_fam"/>
</dbReference>
<keyword evidence="7 11" id="KW-1133">Transmembrane helix</keyword>
<dbReference type="EMBL" id="CAJFCV020000004">
    <property type="protein sequence ID" value="CAG9117703.1"/>
    <property type="molecule type" value="Genomic_DNA"/>
</dbReference>
<feature type="transmembrane region" description="Helical" evidence="11">
    <location>
        <begin position="45"/>
        <end position="64"/>
    </location>
</feature>
<feature type="transmembrane region" description="Helical" evidence="11">
    <location>
        <begin position="101"/>
        <end position="121"/>
    </location>
</feature>
<evidence type="ECO:0000256" key="9">
    <source>
        <dbReference type="ARBA" id="ARBA00078114"/>
    </source>
</evidence>
<dbReference type="GO" id="GO:0022857">
    <property type="term" value="F:transmembrane transporter activity"/>
    <property type="evidence" value="ECO:0007669"/>
    <property type="project" value="InterPro"/>
</dbReference>
<evidence type="ECO:0000256" key="2">
    <source>
        <dbReference type="ARBA" id="ARBA00005982"/>
    </source>
</evidence>
<comment type="similarity">
    <text evidence="2 10">Belongs to the major facilitator superfamily. Proton-dependent oligopeptide transporter (POT/PTR) (TC 2.A.17) family.</text>
</comment>
<evidence type="ECO:0000313" key="15">
    <source>
        <dbReference type="WBParaSite" id="BXY_0813400.1"/>
    </source>
</evidence>
<dbReference type="FunFam" id="1.20.1250.20:FF:000049">
    <property type="entry name" value="Solute carrier family 15 member 2"/>
    <property type="match status" value="1"/>
</dbReference>
<dbReference type="GO" id="GO:0016020">
    <property type="term" value="C:membrane"/>
    <property type="evidence" value="ECO:0007669"/>
    <property type="project" value="UniProtKB-SubCell"/>
</dbReference>
<dbReference type="GO" id="GO:0015031">
    <property type="term" value="P:protein transport"/>
    <property type="evidence" value="ECO:0007669"/>
    <property type="project" value="UniProtKB-KW"/>
</dbReference>
<evidence type="ECO:0000256" key="7">
    <source>
        <dbReference type="ARBA" id="ARBA00022989"/>
    </source>
</evidence>
<feature type="transmembrane region" description="Helical" evidence="11">
    <location>
        <begin position="677"/>
        <end position="696"/>
    </location>
</feature>
<sequence>MVKVEDGRRDDEKEELIEAKTWGEMARLWPKQTFCIIGNEFCERFSFYGMRTVLTLYLLNILKFSESDSTVFFTIFTAGCYFTPLFGSILADSYIGKFKTIIVVSIVYVFGQGLLAFASIYNPKWSLHPAIDLLSLFIIACGTGGIKPCVSPFGGDQFDKHQVAMISLFFSVFYFSINAGSMISTFMAPIFRATPCLGQDTCYPLAFGVPAVLMAAATVIFIAGSPWYRRGQSGTNVLKDTSVTILTALKHKISSNEKRAHWLDYAITGHECTESLKCMRLKKRMQYPEACAETKFINDVKTLFNVSVMFLPLIVFWTLYDQQGSVWMIQSLQMDCRIFWGIFLLPDQMQTLNAVLILVMIPLFTAIIYPLTEKLVKLTPLRKMGAGGMLAAVSFVISGFVQLEVNKTLPMLPANGYDYVTVFNNVPDCTVMAWVGDYKNATVKVDPFTAMENTASKINLFNVPAGNITFNFKYEGNCPDLLPNSAVFQIDGVDRKDPSVGYIHINSHGMFYSTTPAQKPSEGTGEHGLSVIVATSEANFTKNIAVCRVTGEDTKYPCDPQTPEDFYYFQVNYNDGDATDLLGKFPYLTKNGETSEVATVFVNKGVRSGTWHLYYMKETPKSLGHQTMPKENLTLEDAHIEYERETQGGVYLLSLTGEHLNPSNGTFRVVPDNEISILWQVPQIVVITAAEIMFSITGNEFSYTEAAVSMKSVVGALFLLTNCLGDLLIIVITMLDLFENNATAAFFYAGFMAVVMGIFIILAAFFYEYAHFGNEPNMESLEDFGEENDDDLKLLVEEFRNPDKMRL</sequence>
<evidence type="ECO:0000313" key="13">
    <source>
        <dbReference type="Proteomes" id="UP000095284"/>
    </source>
</evidence>
<dbReference type="Pfam" id="PF00854">
    <property type="entry name" value="PTR2"/>
    <property type="match status" value="2"/>
</dbReference>
<dbReference type="OrthoDB" id="205993at2759"/>
<feature type="transmembrane region" description="Helical" evidence="11">
    <location>
        <begin position="716"/>
        <end position="738"/>
    </location>
</feature>
<protein>
    <recommendedName>
        <fullName evidence="9">Oligopeptide transporter 1</fullName>
    </recommendedName>
</protein>
<evidence type="ECO:0000256" key="11">
    <source>
        <dbReference type="SAM" id="Phobius"/>
    </source>
</evidence>
<dbReference type="SUPFAM" id="SSF103473">
    <property type="entry name" value="MFS general substrate transporter"/>
    <property type="match status" value="1"/>
</dbReference>
<reference evidence="12" key="2">
    <citation type="submission" date="2020-09" db="EMBL/GenBank/DDBJ databases">
        <authorList>
            <person name="Kikuchi T."/>
        </authorList>
    </citation>
    <scope>NUCLEOTIDE SEQUENCE</scope>
    <source>
        <strain evidence="12">Ka4C1</strain>
    </source>
</reference>
<dbReference type="InterPro" id="IPR018456">
    <property type="entry name" value="PTR2_symporter_CS"/>
</dbReference>
<dbReference type="PROSITE" id="PS01022">
    <property type="entry name" value="PTR2_1"/>
    <property type="match status" value="1"/>
</dbReference>
<proteinExistence type="inferred from homology"/>
<gene>
    <name evidence="12" type="ORF">BXYJ_LOCUS9946</name>
</gene>